<dbReference type="EMBL" id="VCGU01000005">
    <property type="protein sequence ID" value="TRY75330.1"/>
    <property type="molecule type" value="Genomic_DNA"/>
</dbReference>
<sequence>MSIIQNRVLYGEKPFTPICVPRERDTLIRHVLEAVRRISAEEPDRKWITDVLDFANPRTRYIRDIEPMSIKFAQALVARGVQPGDVVQLYLENNVDYFLIIFAGWLCGARVSTCDPTIKGKGIQQQLKDAQPKVVFCCDSTIEKVAASWSGMVSFNPNNLILWSDEMCQSFLATPDMSLPILDNSVDDTAIILWSSGTTGVPKGIEWTHRGLMNLMDPVDFPPSTLYATTMFYHIGGFNIPMSCCIFGNFHAIFHGSNYDVQSEDIYKVVDQYQAKLLLLGSHHAIRLASDRPNLNYDLSSVLAISPLGSAVPTTIGQELKMSFPNCDMILWYYGLTETGAVTNNVDNTSLGPLRDGRMVRIVNPETNQLLGAYEHGEIQVKSGCMCAGYFNRPDLTRAAFTEDGYFRTGDLGSYDENGLLYFHDRIKDLIKYKNMHVYPADLENIIQSHQDIVEVAIYGKPNLLTQETISALVVLKKGSNLSGEEIREMVNSQVEDFKKIRGAINFVDILPRNFQGKVLRKLLPAMF</sequence>
<dbReference type="InterPro" id="IPR042099">
    <property type="entry name" value="ANL_N_sf"/>
</dbReference>
<dbReference type="AlphaFoldDB" id="A0A553PCE3"/>
<evidence type="ECO:0000259" key="3">
    <source>
        <dbReference type="Pfam" id="PF00501"/>
    </source>
</evidence>
<dbReference type="OrthoDB" id="6336772at2759"/>
<accession>A0A553PCE3</accession>
<proteinExistence type="predicted"/>
<dbReference type="PANTHER" id="PTHR24096:SF353">
    <property type="entry name" value="GH16244P-RELATED"/>
    <property type="match status" value="1"/>
</dbReference>
<dbReference type="InterPro" id="IPR025110">
    <property type="entry name" value="AMP-bd_C"/>
</dbReference>
<dbReference type="SUPFAM" id="SSF56801">
    <property type="entry name" value="Acetyl-CoA synthetase-like"/>
    <property type="match status" value="1"/>
</dbReference>
<evidence type="ECO:0000313" key="6">
    <source>
        <dbReference type="Proteomes" id="UP000318571"/>
    </source>
</evidence>
<dbReference type="Proteomes" id="UP000318571">
    <property type="component" value="Chromosome 2"/>
</dbReference>
<evidence type="ECO:0008006" key="7">
    <source>
        <dbReference type="Google" id="ProtNLM"/>
    </source>
</evidence>
<dbReference type="GO" id="GO:0046949">
    <property type="term" value="P:fatty-acyl-CoA biosynthetic process"/>
    <property type="evidence" value="ECO:0007669"/>
    <property type="project" value="TreeGrafter"/>
</dbReference>
<dbReference type="GO" id="GO:0004467">
    <property type="term" value="F:long-chain fatty acid-CoA ligase activity"/>
    <property type="evidence" value="ECO:0007669"/>
    <property type="project" value="TreeGrafter"/>
</dbReference>
<organism evidence="5 6">
    <name type="scientific">Tigriopus californicus</name>
    <name type="common">Marine copepod</name>
    <dbReference type="NCBI Taxonomy" id="6832"/>
    <lineage>
        <taxon>Eukaryota</taxon>
        <taxon>Metazoa</taxon>
        <taxon>Ecdysozoa</taxon>
        <taxon>Arthropoda</taxon>
        <taxon>Crustacea</taxon>
        <taxon>Multicrustacea</taxon>
        <taxon>Hexanauplia</taxon>
        <taxon>Copepoda</taxon>
        <taxon>Harpacticoida</taxon>
        <taxon>Harpacticidae</taxon>
        <taxon>Tigriopus</taxon>
    </lineage>
</organism>
<keyword evidence="2" id="KW-0576">Peroxisome</keyword>
<dbReference type="OMA" id="KEFRECP"/>
<reference evidence="5 6" key="1">
    <citation type="journal article" date="2018" name="Nat. Ecol. Evol.">
        <title>Genomic signatures of mitonuclear coevolution across populations of Tigriopus californicus.</title>
        <authorList>
            <person name="Barreto F.S."/>
            <person name="Watson E.T."/>
            <person name="Lima T.G."/>
            <person name="Willett C.S."/>
            <person name="Edmands S."/>
            <person name="Li W."/>
            <person name="Burton R.S."/>
        </authorList>
    </citation>
    <scope>NUCLEOTIDE SEQUENCE [LARGE SCALE GENOMIC DNA]</scope>
    <source>
        <strain evidence="5 6">San Diego</strain>
    </source>
</reference>
<keyword evidence="6" id="KW-1185">Reference proteome</keyword>
<evidence type="ECO:0000256" key="1">
    <source>
        <dbReference type="ARBA" id="ARBA00004275"/>
    </source>
</evidence>
<dbReference type="GO" id="GO:0005777">
    <property type="term" value="C:peroxisome"/>
    <property type="evidence" value="ECO:0007669"/>
    <property type="project" value="UniProtKB-SubCell"/>
</dbReference>
<comment type="subcellular location">
    <subcellularLocation>
        <location evidence="1">Peroxisome</location>
    </subcellularLocation>
</comment>
<evidence type="ECO:0000259" key="4">
    <source>
        <dbReference type="Pfam" id="PF13193"/>
    </source>
</evidence>
<dbReference type="PANTHER" id="PTHR24096">
    <property type="entry name" value="LONG-CHAIN-FATTY-ACID--COA LIGASE"/>
    <property type="match status" value="1"/>
</dbReference>
<dbReference type="InterPro" id="IPR000873">
    <property type="entry name" value="AMP-dep_synth/lig_dom"/>
</dbReference>
<gene>
    <name evidence="5" type="ORF">TCAL_07499</name>
</gene>
<dbReference type="Gene3D" id="3.30.300.30">
    <property type="match status" value="1"/>
</dbReference>
<dbReference type="InterPro" id="IPR045851">
    <property type="entry name" value="AMP-bd_C_sf"/>
</dbReference>
<dbReference type="STRING" id="6832.A0A553PCE3"/>
<dbReference type="PROSITE" id="PS00455">
    <property type="entry name" value="AMP_BINDING"/>
    <property type="match status" value="1"/>
</dbReference>
<dbReference type="Pfam" id="PF13193">
    <property type="entry name" value="AMP-binding_C"/>
    <property type="match status" value="1"/>
</dbReference>
<feature type="domain" description="AMP-binding enzyme C-terminal" evidence="4">
    <location>
        <begin position="443"/>
        <end position="518"/>
    </location>
</feature>
<evidence type="ECO:0000256" key="2">
    <source>
        <dbReference type="ARBA" id="ARBA00023140"/>
    </source>
</evidence>
<feature type="domain" description="AMP-dependent synthetase/ligase" evidence="3">
    <location>
        <begin position="66"/>
        <end position="391"/>
    </location>
</feature>
<evidence type="ECO:0000313" key="5">
    <source>
        <dbReference type="EMBL" id="TRY75330.1"/>
    </source>
</evidence>
<name>A0A553PCE3_TIGCA</name>
<comment type="caution">
    <text evidence="5">The sequence shown here is derived from an EMBL/GenBank/DDBJ whole genome shotgun (WGS) entry which is preliminary data.</text>
</comment>
<dbReference type="Pfam" id="PF00501">
    <property type="entry name" value="AMP-binding"/>
    <property type="match status" value="1"/>
</dbReference>
<dbReference type="Gene3D" id="3.40.50.12780">
    <property type="entry name" value="N-terminal domain of ligase-like"/>
    <property type="match status" value="1"/>
</dbReference>
<dbReference type="InterPro" id="IPR020845">
    <property type="entry name" value="AMP-binding_CS"/>
</dbReference>
<protein>
    <recommendedName>
        <fullName evidence="7">AMP-dependent synthetase/ligase domain-containing protein</fullName>
    </recommendedName>
</protein>